<dbReference type="InterPro" id="IPR027417">
    <property type="entry name" value="P-loop_NTPase"/>
</dbReference>
<dbReference type="SUPFAM" id="SSF52540">
    <property type="entry name" value="P-loop containing nucleoside triphosphate hydrolases"/>
    <property type="match status" value="1"/>
</dbReference>
<evidence type="ECO:0000256" key="1">
    <source>
        <dbReference type="ARBA" id="ARBA00004651"/>
    </source>
</evidence>
<keyword evidence="6 7" id="KW-0472">Membrane</keyword>
<feature type="transmembrane region" description="Helical" evidence="7">
    <location>
        <begin position="12"/>
        <end position="30"/>
    </location>
</feature>
<gene>
    <name evidence="8" type="ORF">SAMN05216325_11765</name>
</gene>
<keyword evidence="5 7" id="KW-1133">Transmembrane helix</keyword>
<dbReference type="InterPro" id="IPR003688">
    <property type="entry name" value="TraG/VirD4"/>
</dbReference>
<reference evidence="8 9" key="1">
    <citation type="submission" date="2016-10" db="EMBL/GenBank/DDBJ databases">
        <authorList>
            <person name="de Groot N.N."/>
        </authorList>
    </citation>
    <scope>NUCLEOTIDE SEQUENCE [LARGE SCALE GENOMIC DNA]</scope>
    <source>
        <strain evidence="8 9">Nm22</strain>
    </source>
</reference>
<dbReference type="PANTHER" id="PTHR37937:SF1">
    <property type="entry name" value="CONJUGATIVE TRANSFER: DNA TRANSPORT"/>
    <property type="match status" value="1"/>
</dbReference>
<evidence type="ECO:0000313" key="9">
    <source>
        <dbReference type="Proteomes" id="UP000199459"/>
    </source>
</evidence>
<comment type="similarity">
    <text evidence="2">Belongs to the VirD4/TraG family.</text>
</comment>
<protein>
    <submittedName>
        <fullName evidence="8">Type IV secretion system protein VirD4</fullName>
    </submittedName>
</protein>
<evidence type="ECO:0000256" key="4">
    <source>
        <dbReference type="ARBA" id="ARBA00022692"/>
    </source>
</evidence>
<dbReference type="GO" id="GO:0005886">
    <property type="term" value="C:plasma membrane"/>
    <property type="evidence" value="ECO:0007669"/>
    <property type="project" value="UniProtKB-SubCell"/>
</dbReference>
<dbReference type="OrthoDB" id="9759295at2"/>
<feature type="transmembrane region" description="Helical" evidence="7">
    <location>
        <begin position="42"/>
        <end position="63"/>
    </location>
</feature>
<evidence type="ECO:0000256" key="2">
    <source>
        <dbReference type="ARBA" id="ARBA00008806"/>
    </source>
</evidence>
<dbReference type="Pfam" id="PF02534">
    <property type="entry name" value="T4SS-DNA_transf"/>
    <property type="match status" value="1"/>
</dbReference>
<dbReference type="Proteomes" id="UP000199459">
    <property type="component" value="Unassembled WGS sequence"/>
</dbReference>
<evidence type="ECO:0000256" key="6">
    <source>
        <dbReference type="ARBA" id="ARBA00023136"/>
    </source>
</evidence>
<dbReference type="AlphaFoldDB" id="A0A1H8GF54"/>
<name>A0A1H8GF54_9PROT</name>
<organism evidence="8 9">
    <name type="scientific">Nitrosomonas marina</name>
    <dbReference type="NCBI Taxonomy" id="917"/>
    <lineage>
        <taxon>Bacteria</taxon>
        <taxon>Pseudomonadati</taxon>
        <taxon>Pseudomonadota</taxon>
        <taxon>Betaproteobacteria</taxon>
        <taxon>Nitrosomonadales</taxon>
        <taxon>Nitrosomonadaceae</taxon>
        <taxon>Nitrosomonas</taxon>
    </lineage>
</organism>
<evidence type="ECO:0000256" key="5">
    <source>
        <dbReference type="ARBA" id="ARBA00022989"/>
    </source>
</evidence>
<dbReference type="EMBL" id="FOCP01000017">
    <property type="protein sequence ID" value="SEN41938.1"/>
    <property type="molecule type" value="Genomic_DNA"/>
</dbReference>
<dbReference type="InterPro" id="IPR051539">
    <property type="entry name" value="T4SS-coupling_protein"/>
</dbReference>
<evidence type="ECO:0000313" key="8">
    <source>
        <dbReference type="EMBL" id="SEN41938.1"/>
    </source>
</evidence>
<proteinExistence type="inferred from homology"/>
<comment type="subcellular location">
    <subcellularLocation>
        <location evidence="1">Cell membrane</location>
        <topology evidence="1">Multi-pass membrane protein</topology>
    </subcellularLocation>
</comment>
<keyword evidence="3" id="KW-1003">Cell membrane</keyword>
<sequence>MNRQQLSGRPQPSLLTIASIAGGLMWWALQLDAPLAGGHVDWFSAFVYFMAGLFCLHTVIRLLENLSHFIDFLASRKPSGQHGSAAWASVKEYKHALTRNKRGPFWGRALDGSRPALFFNFASNTMTVAPAGSGKGIYTVVTNIMSIRHSKVVADFKGELVCMCKAALEARGEIVRILNPGNLFSDIIGLSDSYNPLDIIADDLTRPGGLRDVMDDLREMGAQILPEPGDKEGENTYFRKGSKELISNGTLFEVMVDLYDATYSSVALLIEDRTRLEDMARWIAGVDLEGNPHPDGPFPIEHTEWAQAHDPEDVTQFAALVRAKAKNQIALMSGGDNRTFDSFITGAQQALAPFAFGRLAPAMGRSTFRMSDLKEGNKPTTLFIVADASRMEAYKPFVGLVQWCCMTAVKRHENKERPVYYILDEATNSKVNGLENLLTWGRSYGLHMHLIFQDLSAFERVYSKTGLDTLLSETEIKQFLPGQRSPKTLELISKQMLGDQSLMAIGTSRSHEQPGLSENLSEAGRPLATPDEIRRLKAGILFVRQHRPILFEPVSYAEIEPWRSQVGINPFHGKPFKKKVKIRL</sequence>
<dbReference type="RefSeq" id="WP_090633257.1">
    <property type="nucleotide sequence ID" value="NZ_FOCP01000017.1"/>
</dbReference>
<dbReference type="PANTHER" id="PTHR37937">
    <property type="entry name" value="CONJUGATIVE TRANSFER: DNA TRANSPORT"/>
    <property type="match status" value="1"/>
</dbReference>
<dbReference type="Gene3D" id="3.40.50.300">
    <property type="entry name" value="P-loop containing nucleotide triphosphate hydrolases"/>
    <property type="match status" value="1"/>
</dbReference>
<evidence type="ECO:0000256" key="3">
    <source>
        <dbReference type="ARBA" id="ARBA00022475"/>
    </source>
</evidence>
<accession>A0A1H8GF54</accession>
<evidence type="ECO:0000256" key="7">
    <source>
        <dbReference type="SAM" id="Phobius"/>
    </source>
</evidence>
<dbReference type="CDD" id="cd01127">
    <property type="entry name" value="TrwB_TraG_TraD_VirD4"/>
    <property type="match status" value="1"/>
</dbReference>
<keyword evidence="4 7" id="KW-0812">Transmembrane</keyword>